<keyword evidence="9" id="KW-1185">Reference proteome</keyword>
<evidence type="ECO:0000259" key="7">
    <source>
        <dbReference type="PROSITE" id="PS50109"/>
    </source>
</evidence>
<keyword evidence="5" id="KW-0418">Kinase</keyword>
<evidence type="ECO:0000256" key="3">
    <source>
        <dbReference type="ARBA" id="ARBA00022553"/>
    </source>
</evidence>
<dbReference type="SMART" id="SM00388">
    <property type="entry name" value="HisKA"/>
    <property type="match status" value="1"/>
</dbReference>
<gene>
    <name evidence="8" type="ORF">HYG81_08670</name>
</gene>
<dbReference type="InterPro" id="IPR025847">
    <property type="entry name" value="MEDS_domain"/>
</dbReference>
<dbReference type="GeneID" id="56143273"/>
<dbReference type="OrthoDB" id="106630at2157"/>
<accession>A0A7D6GSX8</accession>
<dbReference type="InterPro" id="IPR036890">
    <property type="entry name" value="HATPase_C_sf"/>
</dbReference>
<dbReference type="FunFam" id="3.30.565.10:FF:000006">
    <property type="entry name" value="Sensor histidine kinase WalK"/>
    <property type="match status" value="1"/>
</dbReference>
<dbReference type="InterPro" id="IPR003661">
    <property type="entry name" value="HisK_dim/P_dom"/>
</dbReference>
<evidence type="ECO:0000313" key="9">
    <source>
        <dbReference type="Proteomes" id="UP000510869"/>
    </source>
</evidence>
<protein>
    <recommendedName>
        <fullName evidence="2">histidine kinase</fullName>
        <ecNumber evidence="2">2.7.13.3</ecNumber>
    </recommendedName>
</protein>
<dbReference type="RefSeq" id="WP_180842823.1">
    <property type="nucleotide sequence ID" value="NZ_CP059154.1"/>
</dbReference>
<dbReference type="CDD" id="cd00082">
    <property type="entry name" value="HisKA"/>
    <property type="match status" value="1"/>
</dbReference>
<keyword evidence="3" id="KW-0597">Phosphoprotein</keyword>
<dbReference type="InterPro" id="IPR003594">
    <property type="entry name" value="HATPase_dom"/>
</dbReference>
<dbReference type="Gene3D" id="1.10.287.130">
    <property type="match status" value="1"/>
</dbReference>
<reference evidence="8 9" key="1">
    <citation type="submission" date="2020-07" db="EMBL/GenBank/DDBJ databases">
        <title>Natrinema (YPL30) sp. nov. and Haloterrigena xxxxxx (YPL8) sp. nov., isolated from a salt mine.</title>
        <authorList>
            <person name="Cui H."/>
        </authorList>
    </citation>
    <scope>NUCLEOTIDE SEQUENCE [LARGE SCALE GENOMIC DNA]</scope>
    <source>
        <strain evidence="8 9">YPL13</strain>
    </source>
</reference>
<dbReference type="Pfam" id="PF00512">
    <property type="entry name" value="HisKA"/>
    <property type="match status" value="1"/>
</dbReference>
<dbReference type="Gene3D" id="3.30.565.10">
    <property type="entry name" value="Histidine kinase-like ATPase, C-terminal domain"/>
    <property type="match status" value="1"/>
</dbReference>
<dbReference type="EMBL" id="CP059154">
    <property type="protein sequence ID" value="QLK27662.1"/>
    <property type="molecule type" value="Genomic_DNA"/>
</dbReference>
<dbReference type="Pfam" id="PF14417">
    <property type="entry name" value="MEDS"/>
    <property type="match status" value="1"/>
</dbReference>
<dbReference type="PRINTS" id="PR00344">
    <property type="entry name" value="BCTRLSENSOR"/>
</dbReference>
<comment type="catalytic activity">
    <reaction evidence="1">
        <text>ATP + protein L-histidine = ADP + protein N-phospho-L-histidine.</text>
        <dbReference type="EC" id="2.7.13.3"/>
    </reaction>
</comment>
<dbReference type="InterPro" id="IPR052162">
    <property type="entry name" value="Sensor_kinase/Photoreceptor"/>
</dbReference>
<dbReference type="InterPro" id="IPR005467">
    <property type="entry name" value="His_kinase_dom"/>
</dbReference>
<dbReference type="Proteomes" id="UP000510869">
    <property type="component" value="Chromosome"/>
</dbReference>
<dbReference type="SUPFAM" id="SSF47384">
    <property type="entry name" value="Homodimeric domain of signal transducing histidine kinase"/>
    <property type="match status" value="1"/>
</dbReference>
<evidence type="ECO:0000256" key="5">
    <source>
        <dbReference type="ARBA" id="ARBA00022777"/>
    </source>
</evidence>
<proteinExistence type="predicted"/>
<evidence type="ECO:0000256" key="6">
    <source>
        <dbReference type="SAM" id="MobiDB-lite"/>
    </source>
</evidence>
<dbReference type="PANTHER" id="PTHR43304">
    <property type="entry name" value="PHYTOCHROME-LIKE PROTEIN CPH1"/>
    <property type="match status" value="1"/>
</dbReference>
<dbReference type="KEGG" id="nay:HYG81_08670"/>
<sequence length="493" mass="56068">MSQEAEYNPQEERLAGSAARSEPLSVERGLDALRSSPEFRGPVEPLDGVEANEHIALFYESRAEQVEAMVPFVRQGIEQDERVMYVIEKQTKDDVLAALRDGGVDVDAATDSGALTFHSVDETYLRNGAFDPDEMIDFYRQTIEEVTAEYPALRITANTHWILDEETTVEDYMAYESRVNELFRGEDCIALCQYDRKAIPPEILTDVVRTHPHLIYDGALCHNFYYTPPQEYFGPDEPARDIDRMLQTLVDRTEAKVELSDTIDELEESNERLKRFAYIASHDLQEPLRMISSFLQLLEDQYGDELDEEAREYIDFAVDGSDRMREMVDGLLTYSRIDTNDAEFRPVDCTDVLDDVVSDLKRQIEERDATIVADELPTVVGDATQLEQVFHNLVANAIKYTDDAPPHIEIDAQRQGDRCVFSVADDGIGIDPAYRDQIFEVFNRLHSNDEYQGTGIGLALCRKIVDHHGGDIWVDSEPGDGTTFYFTLPRAKQ</sequence>
<evidence type="ECO:0000256" key="1">
    <source>
        <dbReference type="ARBA" id="ARBA00000085"/>
    </source>
</evidence>
<dbReference type="EC" id="2.7.13.3" evidence="2"/>
<feature type="region of interest" description="Disordered" evidence="6">
    <location>
        <begin position="1"/>
        <end position="45"/>
    </location>
</feature>
<feature type="domain" description="Histidine kinase" evidence="7">
    <location>
        <begin position="279"/>
        <end position="492"/>
    </location>
</feature>
<dbReference type="AlphaFoldDB" id="A0A7D6GSX8"/>
<keyword evidence="4" id="KW-0808">Transferase</keyword>
<evidence type="ECO:0000313" key="8">
    <source>
        <dbReference type="EMBL" id="QLK27662.1"/>
    </source>
</evidence>
<dbReference type="PROSITE" id="PS50109">
    <property type="entry name" value="HIS_KIN"/>
    <property type="match status" value="1"/>
</dbReference>
<dbReference type="PANTHER" id="PTHR43304:SF1">
    <property type="entry name" value="PAC DOMAIN-CONTAINING PROTEIN"/>
    <property type="match status" value="1"/>
</dbReference>
<dbReference type="GO" id="GO:0000155">
    <property type="term" value="F:phosphorelay sensor kinase activity"/>
    <property type="evidence" value="ECO:0007669"/>
    <property type="project" value="InterPro"/>
</dbReference>
<dbReference type="Pfam" id="PF02518">
    <property type="entry name" value="HATPase_c"/>
    <property type="match status" value="1"/>
</dbReference>
<organism evidence="8 9">
    <name type="scientific">Natrinema zhouii</name>
    <dbReference type="NCBI Taxonomy" id="1710539"/>
    <lineage>
        <taxon>Archaea</taxon>
        <taxon>Methanobacteriati</taxon>
        <taxon>Methanobacteriota</taxon>
        <taxon>Stenosarchaea group</taxon>
        <taxon>Halobacteria</taxon>
        <taxon>Halobacteriales</taxon>
        <taxon>Natrialbaceae</taxon>
        <taxon>Natrinema</taxon>
    </lineage>
</organism>
<evidence type="ECO:0000256" key="2">
    <source>
        <dbReference type="ARBA" id="ARBA00012438"/>
    </source>
</evidence>
<evidence type="ECO:0000256" key="4">
    <source>
        <dbReference type="ARBA" id="ARBA00022679"/>
    </source>
</evidence>
<dbReference type="InterPro" id="IPR036097">
    <property type="entry name" value="HisK_dim/P_sf"/>
</dbReference>
<name>A0A7D6GSX8_9EURY</name>
<dbReference type="SUPFAM" id="SSF55874">
    <property type="entry name" value="ATPase domain of HSP90 chaperone/DNA topoisomerase II/histidine kinase"/>
    <property type="match status" value="1"/>
</dbReference>
<dbReference type="SMART" id="SM00387">
    <property type="entry name" value="HATPase_c"/>
    <property type="match status" value="1"/>
</dbReference>
<dbReference type="InterPro" id="IPR004358">
    <property type="entry name" value="Sig_transdc_His_kin-like_C"/>
</dbReference>